<evidence type="ECO:0000313" key="1">
    <source>
        <dbReference type="EMBL" id="PIO72617.1"/>
    </source>
</evidence>
<evidence type="ECO:0008006" key="3">
    <source>
        <dbReference type="Google" id="ProtNLM"/>
    </source>
</evidence>
<gene>
    <name evidence="1" type="ORF">TELCIR_05447</name>
</gene>
<dbReference type="GO" id="GO:0006644">
    <property type="term" value="P:phospholipid metabolic process"/>
    <property type="evidence" value="ECO:0007669"/>
    <property type="project" value="TreeGrafter"/>
</dbReference>
<proteinExistence type="predicted"/>
<organism evidence="1 2">
    <name type="scientific">Teladorsagia circumcincta</name>
    <name type="common">Brown stomach worm</name>
    <name type="synonym">Ostertagia circumcincta</name>
    <dbReference type="NCBI Taxonomy" id="45464"/>
    <lineage>
        <taxon>Eukaryota</taxon>
        <taxon>Metazoa</taxon>
        <taxon>Ecdysozoa</taxon>
        <taxon>Nematoda</taxon>
        <taxon>Chromadorea</taxon>
        <taxon>Rhabditida</taxon>
        <taxon>Rhabditina</taxon>
        <taxon>Rhabditomorpha</taxon>
        <taxon>Strongyloidea</taxon>
        <taxon>Trichostrongylidae</taxon>
        <taxon>Teladorsagia</taxon>
    </lineage>
</organism>
<evidence type="ECO:0000313" key="2">
    <source>
        <dbReference type="Proteomes" id="UP000230423"/>
    </source>
</evidence>
<dbReference type="InterPro" id="IPR001087">
    <property type="entry name" value="GDSL"/>
</dbReference>
<dbReference type="Pfam" id="PF00657">
    <property type="entry name" value="Lipase_GDSL"/>
    <property type="match status" value="1"/>
</dbReference>
<dbReference type="GO" id="GO:0004620">
    <property type="term" value="F:phospholipase activity"/>
    <property type="evidence" value="ECO:0007669"/>
    <property type="project" value="InterPro"/>
</dbReference>
<dbReference type="PANTHER" id="PTHR21325:SF44">
    <property type="entry name" value="TRIACYLGLYCEROL LIPASE"/>
    <property type="match status" value="1"/>
</dbReference>
<dbReference type="Proteomes" id="UP000230423">
    <property type="component" value="Unassembled WGS sequence"/>
</dbReference>
<name>A0A2G9UQX1_TELCI</name>
<dbReference type="OrthoDB" id="10265800at2759"/>
<accession>A0A2G9UQX1</accession>
<protein>
    <recommendedName>
        <fullName evidence="3">Triacylglycerol lipase</fullName>
    </recommendedName>
</protein>
<sequence length="184" mass="19586">MNSGNVPRKCIYPIPTAITAAFSEEFKMGKVVQKCPIRKNRSLALDDLGAPGYTCDAELMKPSKKIPTNVNSVRPADIKVVMALGDSLTAANGAGAEDPLGVVLQYRGLAFQAGGDKTLDEHATIPNILRKYNPNLFGYSNGIGSPNVWEVAKLNVAMPGAEAKDLPGQAQQLVGLLQTHPEIT</sequence>
<dbReference type="EMBL" id="KZ345635">
    <property type="protein sequence ID" value="PIO72617.1"/>
    <property type="molecule type" value="Genomic_DNA"/>
</dbReference>
<keyword evidence="2" id="KW-1185">Reference proteome</keyword>
<dbReference type="AlphaFoldDB" id="A0A2G9UQX1"/>
<dbReference type="PANTHER" id="PTHR21325">
    <property type="entry name" value="PHOSPHOLIPASE B, PLB1"/>
    <property type="match status" value="1"/>
</dbReference>
<dbReference type="InterPro" id="IPR038885">
    <property type="entry name" value="PLB1"/>
</dbReference>
<reference evidence="1 2" key="1">
    <citation type="submission" date="2015-09" db="EMBL/GenBank/DDBJ databases">
        <title>Draft genome of the parasitic nematode Teladorsagia circumcincta isolate WARC Sus (inbred).</title>
        <authorList>
            <person name="Mitreva M."/>
        </authorList>
    </citation>
    <scope>NUCLEOTIDE SEQUENCE [LARGE SCALE GENOMIC DNA]</scope>
    <source>
        <strain evidence="1 2">S</strain>
    </source>
</reference>